<organism evidence="1 2">
    <name type="scientific">Dendrolimus kikuchii</name>
    <dbReference type="NCBI Taxonomy" id="765133"/>
    <lineage>
        <taxon>Eukaryota</taxon>
        <taxon>Metazoa</taxon>
        <taxon>Ecdysozoa</taxon>
        <taxon>Arthropoda</taxon>
        <taxon>Hexapoda</taxon>
        <taxon>Insecta</taxon>
        <taxon>Pterygota</taxon>
        <taxon>Neoptera</taxon>
        <taxon>Endopterygota</taxon>
        <taxon>Lepidoptera</taxon>
        <taxon>Glossata</taxon>
        <taxon>Ditrysia</taxon>
        <taxon>Bombycoidea</taxon>
        <taxon>Lasiocampidae</taxon>
        <taxon>Dendrolimus</taxon>
    </lineage>
</organism>
<keyword evidence="2" id="KW-1185">Reference proteome</keyword>
<name>A0ACC1DGX2_9NEOP</name>
<dbReference type="EMBL" id="CM034388">
    <property type="protein sequence ID" value="KAJ0183095.1"/>
    <property type="molecule type" value="Genomic_DNA"/>
</dbReference>
<evidence type="ECO:0000313" key="1">
    <source>
        <dbReference type="EMBL" id="KAJ0183095.1"/>
    </source>
</evidence>
<comment type="caution">
    <text evidence="1">The sequence shown here is derived from an EMBL/GenBank/DDBJ whole genome shotgun (WGS) entry which is preliminary data.</text>
</comment>
<evidence type="ECO:0000313" key="2">
    <source>
        <dbReference type="Proteomes" id="UP000824533"/>
    </source>
</evidence>
<dbReference type="Proteomes" id="UP000824533">
    <property type="component" value="Linkage Group LG02"/>
</dbReference>
<sequence>MGPKIIVLEKVSGWEAFDLVLKCIFIGIWQIIKISLNKMWKGHRRKSSKDSSPVELTVDSSIGTHCYIKLMGTKYHYVETGPKSGQKVIILNDAPDVGNLWSPNWANVVRTLAEMDHHVITLDLRGTGGSEGGGRKDLSPPRVVAELFTLMEALGVTESKPAIVIGFGIGGMITWYLVHCHDRLIRKFAVIGATHPNYYWQYPPAPFSYETLHFIQWPHWPEKWLAEGNLQSEHSFKDTTRACDWTGALHYVRGAAWCKIRADHHVMAPALLIGAKDNAAKLVSSAHYCLRPTLRMVSKPSPEDRQVSAMILGFLIEKPKPTIEEGPKTLMSRMLGAVAGRGRELTARLVLPPTNA</sequence>
<reference evidence="1 2" key="1">
    <citation type="journal article" date="2021" name="Front. Genet.">
        <title>Chromosome-Level Genome Assembly Reveals Significant Gene Expansion in the Toll and IMD Signaling Pathways of Dendrolimus kikuchii.</title>
        <authorList>
            <person name="Zhou J."/>
            <person name="Wu P."/>
            <person name="Xiong Z."/>
            <person name="Liu N."/>
            <person name="Zhao N."/>
            <person name="Ji M."/>
            <person name="Qiu Y."/>
            <person name="Yang B."/>
        </authorList>
    </citation>
    <scope>NUCLEOTIDE SEQUENCE [LARGE SCALE GENOMIC DNA]</scope>
    <source>
        <strain evidence="1">Ann1</strain>
    </source>
</reference>
<accession>A0ACC1DGX2</accession>
<gene>
    <name evidence="1" type="ORF">K1T71_001071</name>
</gene>
<proteinExistence type="predicted"/>
<protein>
    <submittedName>
        <fullName evidence="1">Uncharacterized protein</fullName>
    </submittedName>
</protein>